<dbReference type="InterPro" id="IPR029058">
    <property type="entry name" value="AB_hydrolase_fold"/>
</dbReference>
<organism evidence="7">
    <name type="scientific">Daphnia magna</name>
    <dbReference type="NCBI Taxonomy" id="35525"/>
    <lineage>
        <taxon>Eukaryota</taxon>
        <taxon>Metazoa</taxon>
        <taxon>Ecdysozoa</taxon>
        <taxon>Arthropoda</taxon>
        <taxon>Crustacea</taxon>
        <taxon>Branchiopoda</taxon>
        <taxon>Diplostraca</taxon>
        <taxon>Cladocera</taxon>
        <taxon>Anomopoda</taxon>
        <taxon>Daphniidae</taxon>
        <taxon>Daphnia</taxon>
    </lineage>
</organism>
<accession>A0A0P5ZLI5</accession>
<comment type="catalytic activity">
    <reaction evidence="6">
        <text>cis-stilbene oxide + H2O = (1R,2R)-hydrobenzoin</text>
        <dbReference type="Rhea" id="RHEA:23900"/>
        <dbReference type="ChEBI" id="CHEBI:15377"/>
        <dbReference type="ChEBI" id="CHEBI:50004"/>
        <dbReference type="ChEBI" id="CHEBI:50014"/>
        <dbReference type="EC" id="3.3.2.9"/>
    </reaction>
</comment>
<comment type="subcellular location">
    <subcellularLocation>
        <location evidence="6">Endoplasmic reticulum membrane</location>
    </subcellularLocation>
    <subcellularLocation>
        <location evidence="2">Microsome membrane</location>
        <topology evidence="2">Single-pass membrane protein</topology>
    </subcellularLocation>
</comment>
<dbReference type="KEGG" id="dmk:116921463"/>
<dbReference type="EMBL" id="GDIP01250763">
    <property type="protein sequence ID" value="JAI72638.1"/>
    <property type="molecule type" value="Transcribed_RNA"/>
</dbReference>
<dbReference type="GO" id="GO:0097176">
    <property type="term" value="P:epoxide metabolic process"/>
    <property type="evidence" value="ECO:0007669"/>
    <property type="project" value="TreeGrafter"/>
</dbReference>
<evidence type="ECO:0000313" key="7">
    <source>
        <dbReference type="EMBL" id="JAI72638.1"/>
    </source>
</evidence>
<keyword evidence="6" id="KW-0472">Membrane</keyword>
<keyword evidence="6" id="KW-0256">Endoplasmic reticulum</keyword>
<sequence length="453" mass="51141">MGFLRKLLLIKSAITVVFIARYLLKNPVIPQLKDQWWADGSPKVQDEKITPFKIKVSDEVLIDLNERLFKSTRMVPALEGIGFQYGFNAEFLKTVQQYWMNKYNWKEQEAFLNTFAHFKTNIGGLGIHFIHAKPSKELMKNKKVLPLLLLHGWPGSFIEFTKIIPLLTRETEGYDFVFELVVPSLPGYGFSDPARKPGLGPAEMGLIFDRLMKRLGYDKYYVQGGDWGSLIGSNMATLFPDRVKGLHLNMVAVSTIGSNVGLMLGSLWPSLLMPADKVHLTYPLSSRFLHIIQETGYFHIQATKPDTVGMALSDSPIGLAAYILEKFSTWTKASSTKLQDGGLLQKFTMDELLNNVMIYWTTNSITTSMRLYSEAMSAKTFGYDLDNIACVVPTGAAVFPEELFVQPAPLVKFKFTNLITYNIMDRGGHFAAYEEPQLLADEVLQFVQQVEKL</sequence>
<dbReference type="PIRSF" id="PIRSF001112">
    <property type="entry name" value="Epoxide_hydrolase"/>
    <property type="match status" value="1"/>
</dbReference>
<dbReference type="EC" id="3.3.2.9" evidence="6"/>
<protein>
    <recommendedName>
        <fullName evidence="6">Epoxide hydrolase</fullName>
        <ecNumber evidence="6">3.3.2.9</ecNumber>
    </recommendedName>
</protein>
<dbReference type="OrthoDB" id="7130006at2759"/>
<dbReference type="GeneID" id="116921463"/>
<keyword evidence="4 6" id="KW-0058">Aromatic hydrocarbons catabolism</keyword>
<dbReference type="PANTHER" id="PTHR21661:SF35">
    <property type="entry name" value="EPOXIDE HYDROLASE"/>
    <property type="match status" value="1"/>
</dbReference>
<dbReference type="Pfam" id="PF06441">
    <property type="entry name" value="EHN"/>
    <property type="match status" value="1"/>
</dbReference>
<dbReference type="Gene3D" id="3.40.50.1820">
    <property type="entry name" value="alpha/beta hydrolase"/>
    <property type="match status" value="1"/>
</dbReference>
<dbReference type="PRINTS" id="PR00412">
    <property type="entry name" value="EPOXHYDRLASE"/>
</dbReference>
<dbReference type="InterPro" id="IPR000639">
    <property type="entry name" value="Epox_hydrolase-like"/>
</dbReference>
<evidence type="ECO:0000256" key="1">
    <source>
        <dbReference type="ARBA" id="ARBA00000221"/>
    </source>
</evidence>
<keyword evidence="5 6" id="KW-0378">Hydrolase</keyword>
<proteinExistence type="inferred from homology"/>
<dbReference type="InterPro" id="IPR010497">
    <property type="entry name" value="Epoxide_hydro_N"/>
</dbReference>
<reference evidence="7" key="1">
    <citation type="submission" date="2015-10" db="EMBL/GenBank/DDBJ databases">
        <title>Daphnia magna gene sets from two clonal populations assembled and annotated with EvidentialGene.</title>
        <authorList>
            <person name="Gilbert D."/>
            <person name="Podicheti R."/>
            <person name="Orsini L."/>
            <person name="Colbourne J."/>
            <person name="Pfrender M."/>
        </authorList>
    </citation>
    <scope>NUCLEOTIDE SEQUENCE</scope>
</reference>
<evidence type="ECO:0000256" key="4">
    <source>
        <dbReference type="ARBA" id="ARBA00022797"/>
    </source>
</evidence>
<reference evidence="7" key="2">
    <citation type="submission" date="2015-10" db="EMBL/GenBank/DDBJ databases">
        <authorList>
            <person name="Gilbert D.G."/>
        </authorList>
    </citation>
    <scope>NUCLEOTIDE SEQUENCE</scope>
</reference>
<evidence type="ECO:0000256" key="6">
    <source>
        <dbReference type="PIRNR" id="PIRNR001112"/>
    </source>
</evidence>
<evidence type="ECO:0000256" key="2">
    <source>
        <dbReference type="ARBA" id="ARBA00004111"/>
    </source>
</evidence>
<dbReference type="RefSeq" id="XP_032783666.1">
    <property type="nucleotide sequence ID" value="XM_032927775.2"/>
</dbReference>
<dbReference type="PANTHER" id="PTHR21661">
    <property type="entry name" value="EPOXIDE HYDROLASE 1-RELATED"/>
    <property type="match status" value="1"/>
</dbReference>
<evidence type="ECO:0000256" key="5">
    <source>
        <dbReference type="ARBA" id="ARBA00022801"/>
    </source>
</evidence>
<comment type="similarity">
    <text evidence="3 6">Belongs to the peptidase S33 family.</text>
</comment>
<dbReference type="SUPFAM" id="SSF53474">
    <property type="entry name" value="alpha/beta-Hydrolases"/>
    <property type="match status" value="1"/>
</dbReference>
<dbReference type="InterPro" id="IPR016292">
    <property type="entry name" value="Epoxide_hydrolase"/>
</dbReference>
<name>A0A0P5ZLI5_9CRUS</name>
<comment type="catalytic activity">
    <reaction evidence="1 6">
        <text>1-(4-methoxyphenyl)-N-methyl-N-[(3-methyloxetan-3-yl)methyl]methanamine + H2O = 2-{[(4-methoxybenzyl)(methyl)amino]methyl}-2-methylpropane-1,3-diol</text>
        <dbReference type="Rhea" id="RHEA:55764"/>
        <dbReference type="ChEBI" id="CHEBI:15377"/>
        <dbReference type="ChEBI" id="CHEBI:139161"/>
        <dbReference type="ChEBI" id="CHEBI:139164"/>
        <dbReference type="EC" id="3.3.2.9"/>
    </reaction>
</comment>
<evidence type="ECO:0000256" key="3">
    <source>
        <dbReference type="ARBA" id="ARBA00010088"/>
    </source>
</evidence>
<dbReference type="GO" id="GO:0005789">
    <property type="term" value="C:endoplasmic reticulum membrane"/>
    <property type="evidence" value="ECO:0007669"/>
    <property type="project" value="UniProtKB-SubCell"/>
</dbReference>
<dbReference type="GO" id="GO:0033961">
    <property type="term" value="F:cis-stilbene-oxide hydrolase activity"/>
    <property type="evidence" value="ECO:0007669"/>
    <property type="project" value="UniProtKB-UniRule"/>
</dbReference>
<dbReference type="AlphaFoldDB" id="A0A0P5ZLI5"/>